<dbReference type="Proteomes" id="UP000295606">
    <property type="component" value="Unassembled WGS sequence"/>
</dbReference>
<accession>A0A4R5L6L8</accession>
<gene>
    <name evidence="2" type="ORF">E1N52_29805</name>
</gene>
<sequence length="321" mass="34792">MEPIDSLEITVIVDNVTDNLSSNPKYVETEVAGAWKRGMKWLGGQCLCCAAHGLSCLITARTGDKEHSLLFDTGPDEWVFERNVVRLGLDLGKVGAMVLSHGHWDHAAAMPRALQMITLANGGKPVPTYMHPEMFASRAVKNPQGRMMPMEDIPGQQVLAGNGAELVITRVEQSVLSKSFYVSGEIPRVTSFERGMPGQHRLGPNGEWELDEALVDERYVAVHIANKGLFVFTACSHAGLINVLTHAGNRFPDVPIYGVLGGFHLSGATESIIPDTVEALEPFNLALIAAAHCTGWRAIGALATRFKDRVVPSAVGKRFSL</sequence>
<dbReference type="CDD" id="cd07713">
    <property type="entry name" value="DHPS-like_MBL-fold"/>
    <property type="match status" value="1"/>
</dbReference>
<dbReference type="InterPro" id="IPR041712">
    <property type="entry name" value="DHPS-like_MBL-fold"/>
</dbReference>
<name>A0A4R5L6L8_9BURK</name>
<dbReference type="OrthoDB" id="9784009at2"/>
<protein>
    <submittedName>
        <fullName evidence="2">MBL fold metallo-hydrolase</fullName>
    </submittedName>
</protein>
<keyword evidence="2" id="KW-0378">Hydrolase</keyword>
<dbReference type="InterPro" id="IPR052926">
    <property type="entry name" value="Metallo-beta-lactamase_dom"/>
</dbReference>
<dbReference type="Gene3D" id="3.60.15.10">
    <property type="entry name" value="Ribonuclease Z/Hydroxyacylglutathione hydrolase-like"/>
    <property type="match status" value="1"/>
</dbReference>
<dbReference type="SUPFAM" id="SSF56281">
    <property type="entry name" value="Metallo-hydrolase/oxidoreductase"/>
    <property type="match status" value="1"/>
</dbReference>
<reference evidence="2 3" key="1">
    <citation type="submission" date="2019-03" db="EMBL/GenBank/DDBJ databases">
        <title>Paraburkholderia sp. isolated from native Mimosa gymnas in Guartela State Park, Brazil.</title>
        <authorList>
            <person name="Paulitsch F."/>
            <person name="Hungria M."/>
            <person name="Delamuta J.R.M."/>
            <person name="Ribeiro R.A."/>
            <person name="Dall'Agnol R."/>
            <person name="Silva J.S.B."/>
        </authorList>
    </citation>
    <scope>NUCLEOTIDE SEQUENCE [LARGE SCALE GENOMIC DNA]</scope>
    <source>
        <strain evidence="2 3">CNPSo 3008</strain>
    </source>
</reference>
<dbReference type="InterPro" id="IPR001279">
    <property type="entry name" value="Metallo-B-lactamas"/>
</dbReference>
<organism evidence="2 3">
    <name type="scientific">Paraburkholderia guartelaensis</name>
    <dbReference type="NCBI Taxonomy" id="2546446"/>
    <lineage>
        <taxon>Bacteria</taxon>
        <taxon>Pseudomonadati</taxon>
        <taxon>Pseudomonadota</taxon>
        <taxon>Betaproteobacteria</taxon>
        <taxon>Burkholderiales</taxon>
        <taxon>Burkholderiaceae</taxon>
        <taxon>Paraburkholderia</taxon>
    </lineage>
</organism>
<proteinExistence type="predicted"/>
<dbReference type="PANTHER" id="PTHR13754">
    <property type="entry name" value="METALLO-BETA-LACTAMASE SUPERFAMILY PROTEIN"/>
    <property type="match status" value="1"/>
</dbReference>
<comment type="caution">
    <text evidence="2">The sequence shown here is derived from an EMBL/GenBank/DDBJ whole genome shotgun (WGS) entry which is preliminary data.</text>
</comment>
<dbReference type="GO" id="GO:0016787">
    <property type="term" value="F:hydrolase activity"/>
    <property type="evidence" value="ECO:0007669"/>
    <property type="project" value="UniProtKB-KW"/>
</dbReference>
<dbReference type="Pfam" id="PF00753">
    <property type="entry name" value="Lactamase_B"/>
    <property type="match status" value="1"/>
</dbReference>
<evidence type="ECO:0000313" key="3">
    <source>
        <dbReference type="Proteomes" id="UP000295606"/>
    </source>
</evidence>
<dbReference type="AlphaFoldDB" id="A0A4R5L6L8"/>
<evidence type="ECO:0000313" key="2">
    <source>
        <dbReference type="EMBL" id="TDG04492.1"/>
    </source>
</evidence>
<feature type="domain" description="Metallo-beta-lactamase" evidence="1">
    <location>
        <begin position="64"/>
        <end position="110"/>
    </location>
</feature>
<evidence type="ECO:0000259" key="1">
    <source>
        <dbReference type="Pfam" id="PF00753"/>
    </source>
</evidence>
<dbReference type="EMBL" id="SMOD01000028">
    <property type="protein sequence ID" value="TDG04492.1"/>
    <property type="molecule type" value="Genomic_DNA"/>
</dbReference>
<dbReference type="InterPro" id="IPR036866">
    <property type="entry name" value="RibonucZ/Hydroxyglut_hydro"/>
</dbReference>
<dbReference type="PANTHER" id="PTHR13754:SF13">
    <property type="entry name" value="METALLO-BETA-LACTAMASE SUPERFAMILY PROTEIN (AFU_ORTHOLOGUE AFUA_3G07630)"/>
    <property type="match status" value="1"/>
</dbReference>
<dbReference type="GO" id="GO:0016740">
    <property type="term" value="F:transferase activity"/>
    <property type="evidence" value="ECO:0007669"/>
    <property type="project" value="TreeGrafter"/>
</dbReference>